<dbReference type="PANTHER" id="PTHR34861:SF10">
    <property type="entry name" value="CYCLASE"/>
    <property type="match status" value="1"/>
</dbReference>
<reference evidence="1 2" key="1">
    <citation type="submission" date="2017-06" db="EMBL/GenBank/DDBJ databases">
        <title>Complete Genome Sequence of the Carbazole-Degrading Bacterium Acinetobacter johnsonii IC001.</title>
        <authorList>
            <person name="Vejarano F."/>
            <person name="Suzuki-Minakuchi C."/>
            <person name="Ohtsubo Y."/>
            <person name="Tsuda M."/>
            <person name="Okada K."/>
            <person name="Nojiri H."/>
        </authorList>
    </citation>
    <scope>NUCLEOTIDE SEQUENCE [LARGE SCALE GENOMIC DNA]</scope>
    <source>
        <strain evidence="1 2">IC001</strain>
    </source>
</reference>
<accession>A0A3Q8XGA0</accession>
<dbReference type="AlphaFoldDB" id="A0A3Q8XGA0"/>
<dbReference type="Gene3D" id="3.50.30.50">
    <property type="entry name" value="Putative cyclase"/>
    <property type="match status" value="1"/>
</dbReference>
<dbReference type="InterPro" id="IPR037175">
    <property type="entry name" value="KFase_sf"/>
</dbReference>
<protein>
    <submittedName>
        <fullName evidence="1">Cyclase</fullName>
    </submittedName>
</protein>
<dbReference type="Pfam" id="PF04199">
    <property type="entry name" value="Cyclase"/>
    <property type="match status" value="1"/>
</dbReference>
<name>A0A3Q8XGA0_ACIJO</name>
<dbReference type="Proteomes" id="UP000276980">
    <property type="component" value="Chromosome"/>
</dbReference>
<dbReference type="RefSeq" id="WP_126037361.1">
    <property type="nucleotide sequence ID" value="NZ_CP022298.1"/>
</dbReference>
<dbReference type="SUPFAM" id="SSF102198">
    <property type="entry name" value="Putative cyclase"/>
    <property type="match status" value="1"/>
</dbReference>
<dbReference type="InterPro" id="IPR007325">
    <property type="entry name" value="KFase/CYL"/>
</dbReference>
<evidence type="ECO:0000313" key="1">
    <source>
        <dbReference type="EMBL" id="AZN64720.1"/>
    </source>
</evidence>
<dbReference type="PANTHER" id="PTHR34861">
    <property type="match status" value="1"/>
</dbReference>
<dbReference type="GO" id="GO:0004061">
    <property type="term" value="F:arylformamidase activity"/>
    <property type="evidence" value="ECO:0007669"/>
    <property type="project" value="InterPro"/>
</dbReference>
<proteinExistence type="predicted"/>
<dbReference type="GO" id="GO:0019441">
    <property type="term" value="P:L-tryptophan catabolic process to kynurenine"/>
    <property type="evidence" value="ECO:0007669"/>
    <property type="project" value="InterPro"/>
</dbReference>
<organism evidence="1 2">
    <name type="scientific">Acinetobacter johnsonii</name>
    <dbReference type="NCBI Taxonomy" id="40214"/>
    <lineage>
        <taxon>Bacteria</taxon>
        <taxon>Pseudomonadati</taxon>
        <taxon>Pseudomonadota</taxon>
        <taxon>Gammaproteobacteria</taxon>
        <taxon>Moraxellales</taxon>
        <taxon>Moraxellaceae</taxon>
        <taxon>Acinetobacter</taxon>
    </lineage>
</organism>
<evidence type="ECO:0000313" key="2">
    <source>
        <dbReference type="Proteomes" id="UP000276980"/>
    </source>
</evidence>
<dbReference type="EMBL" id="CP022298">
    <property type="protein sequence ID" value="AZN64720.1"/>
    <property type="molecule type" value="Genomic_DNA"/>
</dbReference>
<gene>
    <name evidence="1" type="ORF">CFH90_12015</name>
</gene>
<sequence length="347" mass="38704">MRRWLQRPEGSNWGDFGDDDRIGRLNLINAEKVLEGIREVKEGKTFCLSLPLDYPGGNALNINRNPPILRPLQRHGKVNFNCEMNQFDQEISDVMSDDLAILHLQYSTQWDAFAHVGTMFDLYKNGEEEAAYYNGFSARDSMIYPDCLEDTGLQNIKSQSTSSAIKLGIEHLAEHGLQGRAVMIDLAHHLGTERTNVGYEIIKDIIEKDQLKIGVGDILCLHTGYAEALLKMNKSPNIKVLNRTGAVLNGGDPKLLEWITDSGIAAIAADNYSVEEFPYSQRQSCCSALPLHQHCLFKLGIPLGELWYLTDLAKYLRNHHRSSFLLTAPPLRLTGAVGSPVTPIATV</sequence>